<dbReference type="EMBL" id="JAEACU010000005">
    <property type="protein sequence ID" value="KAH7528856.1"/>
    <property type="molecule type" value="Genomic_DNA"/>
</dbReference>
<evidence type="ECO:0000313" key="1">
    <source>
        <dbReference type="EMBL" id="KAH7528856.1"/>
    </source>
</evidence>
<dbReference type="Proteomes" id="UP000813462">
    <property type="component" value="Unassembled WGS sequence"/>
</dbReference>
<evidence type="ECO:0008006" key="3">
    <source>
        <dbReference type="Google" id="ProtNLM"/>
    </source>
</evidence>
<evidence type="ECO:0000313" key="2">
    <source>
        <dbReference type="Proteomes" id="UP000813462"/>
    </source>
</evidence>
<reference evidence="1" key="1">
    <citation type="journal article" date="2021" name="Front. Plant Sci.">
        <title>Chromosome-Scale Genome Assembly for Chinese Sour Jujube and Insights Into Its Genome Evolution and Domestication Signature.</title>
        <authorList>
            <person name="Shen L.-Y."/>
            <person name="Luo H."/>
            <person name="Wang X.-L."/>
            <person name="Wang X.-M."/>
            <person name="Qiu X.-J."/>
            <person name="Liu H."/>
            <person name="Zhou S.-S."/>
            <person name="Jia K.-H."/>
            <person name="Nie S."/>
            <person name="Bao Y.-T."/>
            <person name="Zhang R.-G."/>
            <person name="Yun Q.-Z."/>
            <person name="Chai Y.-H."/>
            <person name="Lu J.-Y."/>
            <person name="Li Y."/>
            <person name="Zhao S.-W."/>
            <person name="Mao J.-F."/>
            <person name="Jia S.-G."/>
            <person name="Mao Y.-M."/>
        </authorList>
    </citation>
    <scope>NUCLEOTIDE SEQUENCE</scope>
    <source>
        <strain evidence="1">AT0</strain>
        <tissue evidence="1">Leaf</tissue>
    </source>
</reference>
<name>A0A978VER7_ZIZJJ</name>
<dbReference type="AlphaFoldDB" id="A0A978VER7"/>
<comment type="caution">
    <text evidence="1">The sequence shown here is derived from an EMBL/GenBank/DDBJ whole genome shotgun (WGS) entry which is preliminary data.</text>
</comment>
<gene>
    <name evidence="1" type="ORF">FEM48_Zijuj05G0122200</name>
</gene>
<proteinExistence type="predicted"/>
<sequence length="164" mass="18929">MTLEVELQQNYLSNGIRTAVENRNKNDLGCSIPEVIDMLCNISGIENSITFSSSTKRYPRMKGYLGPYKGERYHLPDFRCAGLPRGKKEQVKIVIASMALHNFIRIHANKDQEFSLFDNDEELLPTGEEMNGDEEVVETNNYGVLYEQEMNEERDHIANFLMFR</sequence>
<accession>A0A978VER7</accession>
<organism evidence="1 2">
    <name type="scientific">Ziziphus jujuba var. spinosa</name>
    <dbReference type="NCBI Taxonomy" id="714518"/>
    <lineage>
        <taxon>Eukaryota</taxon>
        <taxon>Viridiplantae</taxon>
        <taxon>Streptophyta</taxon>
        <taxon>Embryophyta</taxon>
        <taxon>Tracheophyta</taxon>
        <taxon>Spermatophyta</taxon>
        <taxon>Magnoliopsida</taxon>
        <taxon>eudicotyledons</taxon>
        <taxon>Gunneridae</taxon>
        <taxon>Pentapetalae</taxon>
        <taxon>rosids</taxon>
        <taxon>fabids</taxon>
        <taxon>Rosales</taxon>
        <taxon>Rhamnaceae</taxon>
        <taxon>Paliureae</taxon>
        <taxon>Ziziphus</taxon>
    </lineage>
</organism>
<protein>
    <recommendedName>
        <fullName evidence="3">DDE Tnp4 domain-containing protein</fullName>
    </recommendedName>
</protein>